<dbReference type="SUPFAM" id="SSF82866">
    <property type="entry name" value="Multidrug efflux transporter AcrB transmembrane domain"/>
    <property type="match status" value="2"/>
</dbReference>
<evidence type="ECO:0000256" key="5">
    <source>
        <dbReference type="ARBA" id="ARBA00023136"/>
    </source>
</evidence>
<keyword evidence="3 6" id="KW-0812">Transmembrane</keyword>
<dbReference type="PROSITE" id="PS50156">
    <property type="entry name" value="SSD"/>
    <property type="match status" value="1"/>
</dbReference>
<feature type="transmembrane region" description="Helical" evidence="6">
    <location>
        <begin position="407"/>
        <end position="424"/>
    </location>
</feature>
<feature type="transmembrane region" description="Helical" evidence="6">
    <location>
        <begin position="326"/>
        <end position="345"/>
    </location>
</feature>
<protein>
    <submittedName>
        <fullName evidence="8">RND superfamily exporter</fullName>
    </submittedName>
</protein>
<accession>A0A126SYT7</accession>
<evidence type="ECO:0000256" key="4">
    <source>
        <dbReference type="ARBA" id="ARBA00022989"/>
    </source>
</evidence>
<feature type="transmembrane region" description="Helical" evidence="6">
    <location>
        <begin position="276"/>
        <end position="293"/>
    </location>
</feature>
<dbReference type="GO" id="GO:0005886">
    <property type="term" value="C:plasma membrane"/>
    <property type="evidence" value="ECO:0007669"/>
    <property type="project" value="UniProtKB-SubCell"/>
</dbReference>
<evidence type="ECO:0000256" key="2">
    <source>
        <dbReference type="ARBA" id="ARBA00022475"/>
    </source>
</evidence>
<evidence type="ECO:0000259" key="7">
    <source>
        <dbReference type="PROSITE" id="PS50156"/>
    </source>
</evidence>
<name>A0A126SYT7_9BACT</name>
<feature type="transmembrane region" description="Helical" evidence="6">
    <location>
        <begin position="357"/>
        <end position="376"/>
    </location>
</feature>
<feature type="transmembrane region" description="Helical" evidence="6">
    <location>
        <begin position="612"/>
        <end position="630"/>
    </location>
</feature>
<feature type="transmembrane region" description="Helical" evidence="6">
    <location>
        <begin position="6"/>
        <end position="31"/>
    </location>
</feature>
<keyword evidence="5 6" id="KW-0472">Membrane</keyword>
<sequence length="786" mass="86573">MQRIENIVFGLRAVILVILAAVTVVMLFFAIQLRMDAGFLKMLPVGNSFIQTYFKYADGFGGGNRIIVVLENKKGDIFTPEFLKTLNDATQDVFYIPGIARHRVTSLWTPNTRYIAVTEQGLEAGDVIPANFQPTQDGIKTVMQNVLRANLVGRLVSTDFRSAMIAAELLEVDPETHKKLDYFKVANLLEKNIRDKYVTADTDVKIVGFAKLIGDIADGARSVVFFFSLAFVLTCLMLWLYCRSWLLTIVTVSCSLCSLIWQFGTLHLLGYGLDPLAVLVPFLVFAIGVSHGVQQINMVGAEIAAGLDKNAAARATFTFLLRPGSVALATCLAGFATLYIIPIGMIRELAITASIGVAFKIVSNLIMLPLIVSYVAPGQEYGDKVRRAMEARAKFWPFLASIAKPRQAFIFIAFCIVLGAVGMYESRERQIGDVHAGAGELWPNARYNTDSEYIAEHFKLGLNVMNVIVESKDVACVDYSKLHYIDTFSWDMRNVPGVQSVVSLPFVAKTINSMWQEGNPKWAALPRDPTALAQATSSVSSSTMLVDTECTTLGVQIYISDTKADTVKRVVGAAEAWINDPKHKRDDLNMRIGTGNVTIVSATNTVVEHAELPMLLYVYAVVMTLVIFVYREWRGALCCVIPLILSTIIGNWFLTAAHIGLKISTLPVLAIAVGIGVDYGIYEYNRIQRYMRMGVSPYAAYLQALNDVGSATMFTGGTLAIGVSTWTFSALKFQADMGLLLTFMFIVNMIGAVTLLPALVAALEYIWPLKRKPLSEEEARAIRHAH</sequence>
<comment type="subcellular location">
    <subcellularLocation>
        <location evidence="1">Cell membrane</location>
        <topology evidence="1">Multi-pass membrane protein</topology>
    </subcellularLocation>
</comment>
<dbReference type="InterPro" id="IPR000731">
    <property type="entry name" value="SSD"/>
</dbReference>
<feature type="transmembrane region" description="Helical" evidence="6">
    <location>
        <begin position="637"/>
        <end position="659"/>
    </location>
</feature>
<evidence type="ECO:0000313" key="8">
    <source>
        <dbReference type="EMBL" id="AMK59476.1"/>
    </source>
</evidence>
<evidence type="ECO:0000256" key="1">
    <source>
        <dbReference type="ARBA" id="ARBA00004651"/>
    </source>
</evidence>
<dbReference type="Pfam" id="PF03176">
    <property type="entry name" value="MMPL"/>
    <property type="match status" value="2"/>
</dbReference>
<dbReference type="InterPro" id="IPR004869">
    <property type="entry name" value="MMPL_dom"/>
</dbReference>
<feature type="transmembrane region" description="Helical" evidence="6">
    <location>
        <begin position="705"/>
        <end position="728"/>
    </location>
</feature>
<feature type="transmembrane region" description="Helical" evidence="6">
    <location>
        <begin position="665"/>
        <end position="684"/>
    </location>
</feature>
<reference evidence="8" key="1">
    <citation type="journal article" date="2016" name="Appl. Environ. Microbiol.">
        <title>Functional Metagenomics of a Biostimulated Petroleum-Contaminated Soil Reveals an Extraordinary Diversity of Extradiol Dioxygenases.</title>
        <authorList>
            <person name="Terron-Gonzalez L."/>
            <person name="Martin-Cabello G."/>
            <person name="Ferrer M."/>
            <person name="Santero E."/>
        </authorList>
    </citation>
    <scope>NUCLEOTIDE SEQUENCE</scope>
</reference>
<feature type="transmembrane region" description="Helical" evidence="6">
    <location>
        <begin position="740"/>
        <end position="763"/>
    </location>
</feature>
<feature type="transmembrane region" description="Helical" evidence="6">
    <location>
        <begin position="247"/>
        <end position="269"/>
    </location>
</feature>
<dbReference type="EMBL" id="KU144989">
    <property type="protein sequence ID" value="AMK59476.1"/>
    <property type="molecule type" value="Genomic_DNA"/>
</dbReference>
<keyword evidence="2" id="KW-1003">Cell membrane</keyword>
<dbReference type="PANTHER" id="PTHR33406">
    <property type="entry name" value="MEMBRANE PROTEIN MJ1562-RELATED"/>
    <property type="match status" value="1"/>
</dbReference>
<feature type="transmembrane region" description="Helical" evidence="6">
    <location>
        <begin position="223"/>
        <end position="241"/>
    </location>
</feature>
<dbReference type="PANTHER" id="PTHR33406:SF10">
    <property type="entry name" value="SSD DOMAIN-CONTAINING PROTEIN"/>
    <property type="match status" value="1"/>
</dbReference>
<feature type="domain" description="SSD" evidence="7">
    <location>
        <begin position="245"/>
        <end position="374"/>
    </location>
</feature>
<evidence type="ECO:0000256" key="3">
    <source>
        <dbReference type="ARBA" id="ARBA00022692"/>
    </source>
</evidence>
<dbReference type="AlphaFoldDB" id="A0A126SYT7"/>
<organism evidence="8">
    <name type="scientific">uncultured bacterium UPO67part1</name>
    <dbReference type="NCBI Taxonomy" id="1776986"/>
    <lineage>
        <taxon>Bacteria</taxon>
        <taxon>environmental samples</taxon>
    </lineage>
</organism>
<evidence type="ECO:0000256" key="6">
    <source>
        <dbReference type="SAM" id="Phobius"/>
    </source>
</evidence>
<dbReference type="InterPro" id="IPR050545">
    <property type="entry name" value="Mycobact_MmpL"/>
</dbReference>
<dbReference type="Gene3D" id="1.20.1640.10">
    <property type="entry name" value="Multidrug efflux transporter AcrB transmembrane domain"/>
    <property type="match status" value="2"/>
</dbReference>
<proteinExistence type="predicted"/>
<keyword evidence="4 6" id="KW-1133">Transmembrane helix</keyword>